<dbReference type="EMBL" id="LT991977">
    <property type="protein sequence ID" value="SPK76082.1"/>
    <property type="molecule type" value="Genomic_DNA"/>
</dbReference>
<name>A0A375IRK5_9BURK</name>
<evidence type="ECO:0000313" key="3">
    <source>
        <dbReference type="Proteomes" id="UP000255505"/>
    </source>
</evidence>
<gene>
    <name evidence="2" type="ORF">CT19425_MP70242</name>
</gene>
<organism evidence="2 3">
    <name type="scientific">Cupriavidus taiwanensis</name>
    <dbReference type="NCBI Taxonomy" id="164546"/>
    <lineage>
        <taxon>Bacteria</taxon>
        <taxon>Pseudomonadati</taxon>
        <taxon>Pseudomonadota</taxon>
        <taxon>Betaproteobacteria</taxon>
        <taxon>Burkholderiales</taxon>
        <taxon>Burkholderiaceae</taxon>
        <taxon>Cupriavidus</taxon>
    </lineage>
</organism>
<dbReference type="AlphaFoldDB" id="A0A375IRK5"/>
<evidence type="ECO:0000313" key="2">
    <source>
        <dbReference type="EMBL" id="SPK76082.1"/>
    </source>
</evidence>
<evidence type="ECO:0000256" key="1">
    <source>
        <dbReference type="SAM" id="MobiDB-lite"/>
    </source>
</evidence>
<geneLocation type="plasmid" evidence="2">
    <name>II</name>
</geneLocation>
<dbReference type="Proteomes" id="UP000255505">
    <property type="component" value="Plasmid II"/>
</dbReference>
<proteinExistence type="predicted"/>
<protein>
    <submittedName>
        <fullName evidence="2">Uncharacterized protein</fullName>
    </submittedName>
</protein>
<sequence>MERLFNNSSVLFLNDQSTMLRLNAVVSGGQMLVSQSAYQRDRLAAATPRRKAAARAAMPDDANAEARGNPR</sequence>
<keyword evidence="2" id="KW-0614">Plasmid</keyword>
<accession>A0A375IRK5</accession>
<feature type="compositionally biased region" description="Low complexity" evidence="1">
    <location>
        <begin position="54"/>
        <end position="71"/>
    </location>
</feature>
<feature type="region of interest" description="Disordered" evidence="1">
    <location>
        <begin position="44"/>
        <end position="71"/>
    </location>
</feature>
<reference evidence="2 3" key="1">
    <citation type="submission" date="2018-01" db="EMBL/GenBank/DDBJ databases">
        <authorList>
            <person name="Gaut B.S."/>
            <person name="Morton B.R."/>
            <person name="Clegg M.T."/>
            <person name="Duvall M.R."/>
        </authorList>
    </citation>
    <scope>NUCLEOTIDE SEQUENCE [LARGE SCALE GENOMIC DNA]</scope>
    <source>
        <strain evidence="2">Cupriavidus taiwanensis LMG 19425</strain>
        <plasmid evidence="3">Plasmid ii</plasmid>
    </source>
</reference>